<dbReference type="HOGENOM" id="CLU_3007992_0_0_9"/>
<keyword evidence="1" id="KW-1133">Transmembrane helix</keyword>
<reference evidence="2 3" key="1">
    <citation type="journal article" date="2009" name="PLoS ONE">
        <title>Genome analysis of the anaerobic thermohalophilic bacterium Halothermothrix orenii.</title>
        <authorList>
            <person name="Mavromatis K."/>
            <person name="Ivanova N."/>
            <person name="Anderson I."/>
            <person name="Lykidis A."/>
            <person name="Hooper S.D."/>
            <person name="Sun H."/>
            <person name="Kunin V."/>
            <person name="Lapidus A."/>
            <person name="Hugenholtz P."/>
            <person name="Patel B."/>
            <person name="Kyrpides N.C."/>
        </authorList>
    </citation>
    <scope>NUCLEOTIDE SEQUENCE [LARGE SCALE GENOMIC DNA]</scope>
    <source>
        <strain evidence="3">H 168 / OCM 544 / DSM 9562</strain>
    </source>
</reference>
<sequence>MIYRIRNLNQNLKKWPALPVVSILHIKTMKMLFQPFSNKFIFIAVFFIFIAGHLIK</sequence>
<dbReference type="KEGG" id="hor:Hore_10700"/>
<name>B8CX06_HALOH</name>
<feature type="transmembrane region" description="Helical" evidence="1">
    <location>
        <begin position="36"/>
        <end position="55"/>
    </location>
</feature>
<keyword evidence="3" id="KW-1185">Reference proteome</keyword>
<evidence type="ECO:0000313" key="3">
    <source>
        <dbReference type="Proteomes" id="UP000000719"/>
    </source>
</evidence>
<dbReference type="AlphaFoldDB" id="B8CX06"/>
<keyword evidence="1" id="KW-0812">Transmembrane</keyword>
<keyword evidence="1" id="KW-0472">Membrane</keyword>
<proteinExistence type="predicted"/>
<evidence type="ECO:0000313" key="2">
    <source>
        <dbReference type="EMBL" id="ACL69825.1"/>
    </source>
</evidence>
<gene>
    <name evidence="2" type="ordered locus">Hore_10700</name>
</gene>
<dbReference type="Proteomes" id="UP000000719">
    <property type="component" value="Chromosome"/>
</dbReference>
<evidence type="ECO:0000256" key="1">
    <source>
        <dbReference type="SAM" id="Phobius"/>
    </source>
</evidence>
<dbReference type="STRING" id="373903.Hore_10700"/>
<accession>B8CX06</accession>
<protein>
    <submittedName>
        <fullName evidence="2">Uncharacterized protein</fullName>
    </submittedName>
</protein>
<organism evidence="2 3">
    <name type="scientific">Halothermothrix orenii (strain H 168 / OCM 544 / DSM 9562)</name>
    <dbReference type="NCBI Taxonomy" id="373903"/>
    <lineage>
        <taxon>Bacteria</taxon>
        <taxon>Bacillati</taxon>
        <taxon>Bacillota</taxon>
        <taxon>Clostridia</taxon>
        <taxon>Halanaerobiales</taxon>
        <taxon>Halothermotrichaceae</taxon>
        <taxon>Halothermothrix</taxon>
    </lineage>
</organism>
<dbReference type="EMBL" id="CP001098">
    <property type="protein sequence ID" value="ACL69825.1"/>
    <property type="molecule type" value="Genomic_DNA"/>
</dbReference>